<dbReference type="RefSeq" id="WP_209382081.1">
    <property type="nucleotide sequence ID" value="NZ_JAGIZB010000062.1"/>
</dbReference>
<dbReference type="PANTHER" id="PTHR30007">
    <property type="entry name" value="PHP DOMAIN PROTEIN"/>
    <property type="match status" value="1"/>
</dbReference>
<feature type="region of interest" description="Disordered" evidence="1">
    <location>
        <begin position="153"/>
        <end position="176"/>
    </location>
</feature>
<dbReference type="NCBIfam" id="NF033580">
    <property type="entry name" value="transpos_IS5_3"/>
    <property type="match status" value="1"/>
</dbReference>
<name>A0ABS4ALA6_9PROT</name>
<sequence>MALLVADNLWAVVEPLLPRDRPKPRGGRPRAPDRAALAGILFVLRRGIQWHEVPTELGCCGKTCWRRLGEWHAAGVWARLHRVLLERLQDAGALDWSRAALDSASLPAKRGGAEVGPNPTDRGKPGTKRHLVTDAQGTPLGLTLSGANRHDSRMLGPTLDAVPGVRTTHRGRPRHRPVKLHADKAYDHRRCRRECRARGIAPRIARRGIENSTRLGRHRWVVERTFAWLARFRRLTVRYERRSDLHLALTTLACAVICLRQIRRFCP</sequence>
<evidence type="ECO:0000256" key="1">
    <source>
        <dbReference type="SAM" id="MobiDB-lite"/>
    </source>
</evidence>
<dbReference type="Pfam" id="PF01609">
    <property type="entry name" value="DDE_Tnp_1"/>
    <property type="match status" value="1"/>
</dbReference>
<dbReference type="EMBL" id="JAGIZB010000062">
    <property type="protein sequence ID" value="MBP0447817.1"/>
    <property type="molecule type" value="Genomic_DNA"/>
</dbReference>
<reference evidence="4 5" key="1">
    <citation type="submission" date="2021-03" db="EMBL/GenBank/DDBJ databases">
        <authorList>
            <person name="So Y."/>
        </authorList>
    </citation>
    <scope>NUCLEOTIDE SEQUENCE [LARGE SCALE GENOMIC DNA]</scope>
    <source>
        <strain evidence="4 5">SSH11</strain>
    </source>
</reference>
<dbReference type="PANTHER" id="PTHR30007:SF1">
    <property type="entry name" value="BLR1914 PROTEIN"/>
    <property type="match status" value="1"/>
</dbReference>
<gene>
    <name evidence="4" type="ORF">J8J14_24040</name>
</gene>
<dbReference type="Proteomes" id="UP000681594">
    <property type="component" value="Unassembled WGS sequence"/>
</dbReference>
<proteinExistence type="predicted"/>
<organism evidence="4 5">
    <name type="scientific">Pararoseomonas baculiformis</name>
    <dbReference type="NCBI Taxonomy" id="2820812"/>
    <lineage>
        <taxon>Bacteria</taxon>
        <taxon>Pseudomonadati</taxon>
        <taxon>Pseudomonadota</taxon>
        <taxon>Alphaproteobacteria</taxon>
        <taxon>Acetobacterales</taxon>
        <taxon>Acetobacteraceae</taxon>
        <taxon>Pararoseomonas</taxon>
    </lineage>
</organism>
<feature type="region of interest" description="Disordered" evidence="1">
    <location>
        <begin position="108"/>
        <end position="132"/>
    </location>
</feature>
<dbReference type="InterPro" id="IPR025161">
    <property type="entry name" value="IS402-like_dom"/>
</dbReference>
<accession>A0ABS4ALA6</accession>
<feature type="domain" description="Insertion element IS402-like" evidence="3">
    <location>
        <begin position="6"/>
        <end position="81"/>
    </location>
</feature>
<evidence type="ECO:0000259" key="3">
    <source>
        <dbReference type="Pfam" id="PF13340"/>
    </source>
</evidence>
<feature type="domain" description="Transposase IS4-like" evidence="2">
    <location>
        <begin position="99"/>
        <end position="256"/>
    </location>
</feature>
<evidence type="ECO:0000313" key="4">
    <source>
        <dbReference type="EMBL" id="MBP0447817.1"/>
    </source>
</evidence>
<dbReference type="Pfam" id="PF13340">
    <property type="entry name" value="DUF4096"/>
    <property type="match status" value="1"/>
</dbReference>
<dbReference type="InterPro" id="IPR002559">
    <property type="entry name" value="Transposase_11"/>
</dbReference>
<comment type="caution">
    <text evidence="4">The sequence shown here is derived from an EMBL/GenBank/DDBJ whole genome shotgun (WGS) entry which is preliminary data.</text>
</comment>
<feature type="compositionally biased region" description="Basic residues" evidence="1">
    <location>
        <begin position="167"/>
        <end position="176"/>
    </location>
</feature>
<evidence type="ECO:0000313" key="5">
    <source>
        <dbReference type="Proteomes" id="UP000681594"/>
    </source>
</evidence>
<evidence type="ECO:0000259" key="2">
    <source>
        <dbReference type="Pfam" id="PF01609"/>
    </source>
</evidence>
<protein>
    <submittedName>
        <fullName evidence="4">IS5 family transposase</fullName>
    </submittedName>
</protein>
<keyword evidence="5" id="KW-1185">Reference proteome</keyword>